<dbReference type="HOGENOM" id="CLU_033863_0_2_9"/>
<protein>
    <recommendedName>
        <fullName evidence="3">EamA domain-containing protein</fullName>
    </recommendedName>
</protein>
<dbReference type="InterPro" id="IPR000620">
    <property type="entry name" value="EamA_dom"/>
</dbReference>
<evidence type="ECO:0000313" key="4">
    <source>
        <dbReference type="EMBL" id="KGF56791.1"/>
    </source>
</evidence>
<dbReference type="PANTHER" id="PTHR22911:SF76">
    <property type="entry name" value="EAMA DOMAIN-CONTAINING PROTEIN"/>
    <property type="match status" value="1"/>
</dbReference>
<feature type="transmembrane region" description="Helical" evidence="2">
    <location>
        <begin position="210"/>
        <end position="232"/>
    </location>
</feature>
<evidence type="ECO:0000256" key="2">
    <source>
        <dbReference type="SAM" id="Phobius"/>
    </source>
</evidence>
<comment type="caution">
    <text evidence="4">The sequence shown here is derived from an EMBL/GenBank/DDBJ whole genome shotgun (WGS) entry which is preliminary data.</text>
</comment>
<sequence length="292" mass="30405">MAERNAKLILMVGVLGVSASAILVRFSQAPSGVTAAYRLGWTVLLLLPVVLLRCRAELRRVTARDLVLCGASGVLLALHFLTWFESLKRTSVASSTVLVSTEVIFTALGFALFLHGKIPRLGVWAILLAFGGSALLALSGGGGAGELSGNLLALAAASAAAVYTLIGRIQRGHLSTTVYTFLTYLACFLTLLLGTAAAGTPLTGYGGREWLIGLALAVLCTLLGHSLFSWCLKYLSPSYVSAAKLCEPVFSSLAAIPLFGEVPGPLQLAGGAAVLGAVLLYTWAEREKTPAG</sequence>
<dbReference type="RefSeq" id="WP_334260409.1">
    <property type="nucleotide sequence ID" value="NZ_KN174161.1"/>
</dbReference>
<organism evidence="4 5">
    <name type="scientific">Flavonifractor plautii 1_3_50AFAA</name>
    <dbReference type="NCBI Taxonomy" id="742738"/>
    <lineage>
        <taxon>Bacteria</taxon>
        <taxon>Bacillati</taxon>
        <taxon>Bacillota</taxon>
        <taxon>Clostridia</taxon>
        <taxon>Eubacteriales</taxon>
        <taxon>Oscillospiraceae</taxon>
        <taxon>Flavonifractor</taxon>
    </lineage>
</organism>
<accession>A0A096BCT9</accession>
<dbReference type="eggNOG" id="COG0697">
    <property type="taxonomic scope" value="Bacteria"/>
</dbReference>
<keyword evidence="2" id="KW-0472">Membrane</keyword>
<dbReference type="Proteomes" id="UP000029585">
    <property type="component" value="Unassembled WGS sequence"/>
</dbReference>
<reference evidence="4 5" key="1">
    <citation type="submission" date="2011-08" db="EMBL/GenBank/DDBJ databases">
        <title>The Genome Sequence of Clostridium orbiscindens 1_3_50AFAA.</title>
        <authorList>
            <consortium name="The Broad Institute Genome Sequencing Platform"/>
            <person name="Earl A."/>
            <person name="Ward D."/>
            <person name="Feldgarden M."/>
            <person name="Gevers D."/>
            <person name="Daigneault M."/>
            <person name="Strauss J."/>
            <person name="Allen-Vercoe E."/>
            <person name="Young S.K."/>
            <person name="Zeng Q."/>
            <person name="Gargeya S."/>
            <person name="Fitzgerald M."/>
            <person name="Haas B."/>
            <person name="Abouelleil A."/>
            <person name="Alvarado L."/>
            <person name="Arachchi H.M."/>
            <person name="Berlin A."/>
            <person name="Brown A."/>
            <person name="Chapman S.B."/>
            <person name="Chen Z."/>
            <person name="Dunbar C."/>
            <person name="Freedman E."/>
            <person name="Gearin G."/>
            <person name="Gellesch M."/>
            <person name="Goldberg J."/>
            <person name="Griggs A."/>
            <person name="Gujja S."/>
            <person name="Heiman D."/>
            <person name="Howarth C."/>
            <person name="Larson L."/>
            <person name="Lui A."/>
            <person name="MacDonald P.J.P."/>
            <person name="Montmayeur A."/>
            <person name="Murphy C."/>
            <person name="Neiman D."/>
            <person name="Pearson M."/>
            <person name="Priest M."/>
            <person name="Roberts A."/>
            <person name="Saif S."/>
            <person name="Shea T."/>
            <person name="Shenoy N."/>
            <person name="Sisk P."/>
            <person name="Stolte C."/>
            <person name="Sykes S."/>
            <person name="Wortman J."/>
            <person name="Nusbaum C."/>
            <person name="Birren B."/>
        </authorList>
    </citation>
    <scope>NUCLEOTIDE SEQUENCE [LARGE SCALE GENOMIC DNA]</scope>
    <source>
        <strain evidence="4 5">1_3_50AFAA</strain>
    </source>
</reference>
<feature type="transmembrane region" description="Helical" evidence="2">
    <location>
        <begin position="66"/>
        <end position="84"/>
    </location>
</feature>
<dbReference type="InterPro" id="IPR037185">
    <property type="entry name" value="EmrE-like"/>
</dbReference>
<feature type="transmembrane region" description="Helical" evidence="2">
    <location>
        <begin position="96"/>
        <end position="114"/>
    </location>
</feature>
<name>A0A096BCT9_FLAPL</name>
<evidence type="ECO:0000259" key="3">
    <source>
        <dbReference type="Pfam" id="PF00892"/>
    </source>
</evidence>
<feature type="transmembrane region" description="Helical" evidence="2">
    <location>
        <begin position="147"/>
        <end position="166"/>
    </location>
</feature>
<dbReference type="PANTHER" id="PTHR22911">
    <property type="entry name" value="ACYL-MALONYL CONDENSING ENZYME-RELATED"/>
    <property type="match status" value="1"/>
</dbReference>
<keyword evidence="2" id="KW-1133">Transmembrane helix</keyword>
<dbReference type="SUPFAM" id="SSF103481">
    <property type="entry name" value="Multidrug resistance efflux transporter EmrE"/>
    <property type="match status" value="2"/>
</dbReference>
<feature type="domain" description="EamA" evidence="3">
    <location>
        <begin position="9"/>
        <end position="137"/>
    </location>
</feature>
<dbReference type="AlphaFoldDB" id="A0A096BCT9"/>
<proteinExistence type="inferred from homology"/>
<keyword evidence="5" id="KW-1185">Reference proteome</keyword>
<evidence type="ECO:0000313" key="5">
    <source>
        <dbReference type="Proteomes" id="UP000029585"/>
    </source>
</evidence>
<gene>
    <name evidence="4" type="ORF">HMPREF9460_00690</name>
</gene>
<dbReference type="Pfam" id="PF00892">
    <property type="entry name" value="EamA"/>
    <property type="match status" value="2"/>
</dbReference>
<feature type="domain" description="EamA" evidence="3">
    <location>
        <begin position="148"/>
        <end position="282"/>
    </location>
</feature>
<comment type="similarity">
    <text evidence="1">Belongs to the EamA transporter family.</text>
</comment>
<feature type="transmembrane region" description="Helical" evidence="2">
    <location>
        <begin position="121"/>
        <end position="141"/>
    </location>
</feature>
<evidence type="ECO:0000256" key="1">
    <source>
        <dbReference type="ARBA" id="ARBA00007362"/>
    </source>
</evidence>
<keyword evidence="2" id="KW-0812">Transmembrane</keyword>
<feature type="transmembrane region" description="Helical" evidence="2">
    <location>
        <begin position="178"/>
        <end position="198"/>
    </location>
</feature>
<dbReference type="PATRIC" id="fig|742738.3.peg.721"/>
<dbReference type="GO" id="GO:0016020">
    <property type="term" value="C:membrane"/>
    <property type="evidence" value="ECO:0007669"/>
    <property type="project" value="InterPro"/>
</dbReference>
<feature type="transmembrane region" description="Helical" evidence="2">
    <location>
        <begin position="35"/>
        <end position="54"/>
    </location>
</feature>
<dbReference type="EMBL" id="ADLO01000027">
    <property type="protein sequence ID" value="KGF56791.1"/>
    <property type="molecule type" value="Genomic_DNA"/>
</dbReference>